<keyword evidence="1" id="KW-1133">Transmembrane helix</keyword>
<evidence type="ECO:0000313" key="2">
    <source>
        <dbReference type="EMBL" id="JAH28844.1"/>
    </source>
</evidence>
<proteinExistence type="predicted"/>
<evidence type="ECO:0000256" key="1">
    <source>
        <dbReference type="SAM" id="Phobius"/>
    </source>
</evidence>
<protein>
    <submittedName>
        <fullName evidence="2">Uncharacterized protein</fullName>
    </submittedName>
</protein>
<keyword evidence="1" id="KW-0812">Transmembrane</keyword>
<dbReference type="AlphaFoldDB" id="A0A0E9RID5"/>
<reference evidence="2" key="1">
    <citation type="submission" date="2014-11" db="EMBL/GenBank/DDBJ databases">
        <authorList>
            <person name="Amaro Gonzalez C."/>
        </authorList>
    </citation>
    <scope>NUCLEOTIDE SEQUENCE</scope>
</reference>
<name>A0A0E9RID5_ANGAN</name>
<dbReference type="EMBL" id="GBXM01079733">
    <property type="protein sequence ID" value="JAH28844.1"/>
    <property type="molecule type" value="Transcribed_RNA"/>
</dbReference>
<accession>A0A0E9RID5</accession>
<sequence>MLAYLCESFQKHHIMYFVLIRGIICYALQICYKETLKYYHKFSAHLFFQSES</sequence>
<organism evidence="2">
    <name type="scientific">Anguilla anguilla</name>
    <name type="common">European freshwater eel</name>
    <name type="synonym">Muraena anguilla</name>
    <dbReference type="NCBI Taxonomy" id="7936"/>
    <lineage>
        <taxon>Eukaryota</taxon>
        <taxon>Metazoa</taxon>
        <taxon>Chordata</taxon>
        <taxon>Craniata</taxon>
        <taxon>Vertebrata</taxon>
        <taxon>Euteleostomi</taxon>
        <taxon>Actinopterygii</taxon>
        <taxon>Neopterygii</taxon>
        <taxon>Teleostei</taxon>
        <taxon>Anguilliformes</taxon>
        <taxon>Anguillidae</taxon>
        <taxon>Anguilla</taxon>
    </lineage>
</organism>
<feature type="transmembrane region" description="Helical" evidence="1">
    <location>
        <begin position="14"/>
        <end position="32"/>
    </location>
</feature>
<reference evidence="2" key="2">
    <citation type="journal article" date="2015" name="Fish Shellfish Immunol.">
        <title>Early steps in the European eel (Anguilla anguilla)-Vibrio vulnificus interaction in the gills: Role of the RtxA13 toxin.</title>
        <authorList>
            <person name="Callol A."/>
            <person name="Pajuelo D."/>
            <person name="Ebbesson L."/>
            <person name="Teles M."/>
            <person name="MacKenzie S."/>
            <person name="Amaro C."/>
        </authorList>
    </citation>
    <scope>NUCLEOTIDE SEQUENCE</scope>
</reference>
<keyword evidence="1" id="KW-0472">Membrane</keyword>